<keyword evidence="5" id="KW-1185">Reference proteome</keyword>
<name>A0A1H6EDN0_9ACTN</name>
<sequence length="507" mass="52026">MNREVVAPVRPLVLCPDVDDVGLVLGEAPGRAPVVVGDGAMPAAADIPAGHKVAVRAVAAGQPVRKHGEVIGVALTDIGPGDHVHLHNLGPAPDYAGEGAWPARSAWAPPVAPTRDHFLGYRRPDGRGATRNYIAIVPTVNCSATVARMVAQAAHREHAGVPGLDGVIALSHDLGCGMAEGTPGDGLLRRTLHGYAMHPNVMGAVVISLGCEINQPGNALADAADTTVTIQDVGGTAAAVRAALAQVAELVADIRTLRRAPVPLTELTIGLLCGDGDAWSGTTANPAVGVAADLLVAAGGRVVLGGIPQLHGAAHLLRRRAADSRVAARIDELLAWWREYASCDGAGPDVEPSWEDRAGGITTLREKSLAAVLKAGTAPVERVVRYADPVTRAGLTLMDTPGHDPVSATGMVAGGATLLASVTGTGSLFGSRPTPCVRVSTTTGLYQAMSGDIDFDGGRATTSRQHLTAGRLLFEAIVDTASGLPTKAEQLGFGTEEITPWRMGAVL</sequence>
<organism evidence="4 5">
    <name type="scientific">Actinacidiphila yanglinensis</name>
    <dbReference type="NCBI Taxonomy" id="310779"/>
    <lineage>
        <taxon>Bacteria</taxon>
        <taxon>Bacillati</taxon>
        <taxon>Actinomycetota</taxon>
        <taxon>Actinomycetes</taxon>
        <taxon>Kitasatosporales</taxon>
        <taxon>Streptomycetaceae</taxon>
        <taxon>Actinacidiphila</taxon>
    </lineage>
</organism>
<dbReference type="InterPro" id="IPR007392">
    <property type="entry name" value="GD_AH_second"/>
</dbReference>
<dbReference type="Pfam" id="PF20629">
    <property type="entry name" value="GD_AH_C"/>
    <property type="match status" value="1"/>
</dbReference>
<dbReference type="InterPro" id="IPR048332">
    <property type="entry name" value="GD_AH_C"/>
</dbReference>
<feature type="domain" description="SAF" evidence="3">
    <location>
        <begin position="30"/>
        <end position="90"/>
    </location>
</feature>
<dbReference type="GO" id="GO:0019698">
    <property type="term" value="P:D-galacturonate catabolic process"/>
    <property type="evidence" value="ECO:0007669"/>
    <property type="project" value="TreeGrafter"/>
</dbReference>
<protein>
    <submittedName>
        <fullName evidence="4">Galactarate dehydratase</fullName>
    </submittedName>
</protein>
<evidence type="ECO:0000313" key="4">
    <source>
        <dbReference type="EMBL" id="SEG94974.1"/>
    </source>
</evidence>
<dbReference type="InterPro" id="IPR044144">
    <property type="entry name" value="SAF_UxaA/GarD"/>
</dbReference>
<keyword evidence="2" id="KW-0456">Lyase</keyword>
<dbReference type="Gene3D" id="2.30.130.110">
    <property type="match status" value="1"/>
</dbReference>
<dbReference type="SMART" id="SM00858">
    <property type="entry name" value="SAF"/>
    <property type="match status" value="1"/>
</dbReference>
<dbReference type="CDD" id="cd11613">
    <property type="entry name" value="SAF_AH_GD"/>
    <property type="match status" value="1"/>
</dbReference>
<dbReference type="InterPro" id="IPR052172">
    <property type="entry name" value="UxaA_altronate/galactarate_dh"/>
</dbReference>
<gene>
    <name evidence="4" type="ORF">SAMN05216223_13186</name>
</gene>
<dbReference type="AlphaFoldDB" id="A0A1H6EDN0"/>
<dbReference type="GO" id="GO:0016829">
    <property type="term" value="F:lyase activity"/>
    <property type="evidence" value="ECO:0007669"/>
    <property type="project" value="UniProtKB-KW"/>
</dbReference>
<dbReference type="Pfam" id="PF04295">
    <property type="entry name" value="GD_AH_second"/>
    <property type="match status" value="1"/>
</dbReference>
<proteinExistence type="inferred from homology"/>
<reference evidence="4 5" key="1">
    <citation type="submission" date="2016-10" db="EMBL/GenBank/DDBJ databases">
        <authorList>
            <person name="de Groot N.N."/>
        </authorList>
    </citation>
    <scope>NUCLEOTIDE SEQUENCE [LARGE SCALE GENOMIC DNA]</scope>
    <source>
        <strain evidence="4 5">CGMCC 4.2023</strain>
    </source>
</reference>
<evidence type="ECO:0000259" key="3">
    <source>
        <dbReference type="SMART" id="SM00858"/>
    </source>
</evidence>
<dbReference type="PANTHER" id="PTHR30536">
    <property type="entry name" value="ALTRONATE/GALACTARATE DEHYDRATASE"/>
    <property type="match status" value="1"/>
</dbReference>
<dbReference type="EMBL" id="FNVU01000031">
    <property type="protein sequence ID" value="SEG94974.1"/>
    <property type="molecule type" value="Genomic_DNA"/>
</dbReference>
<evidence type="ECO:0000313" key="5">
    <source>
        <dbReference type="Proteomes" id="UP000236754"/>
    </source>
</evidence>
<dbReference type="Proteomes" id="UP000236754">
    <property type="component" value="Unassembled WGS sequence"/>
</dbReference>
<accession>A0A1H6EDN0</accession>
<comment type="similarity">
    <text evidence="1">Belongs to the UxaA family.</text>
</comment>
<dbReference type="RefSeq" id="WP_103890908.1">
    <property type="nucleotide sequence ID" value="NZ_FNVU01000031.1"/>
</dbReference>
<dbReference type="InterPro" id="IPR013974">
    <property type="entry name" value="SAF"/>
</dbReference>
<evidence type="ECO:0000256" key="2">
    <source>
        <dbReference type="ARBA" id="ARBA00023239"/>
    </source>
</evidence>
<evidence type="ECO:0000256" key="1">
    <source>
        <dbReference type="ARBA" id="ARBA00010986"/>
    </source>
</evidence>
<dbReference type="PANTHER" id="PTHR30536:SF5">
    <property type="entry name" value="ALTRONATE DEHYDRATASE"/>
    <property type="match status" value="1"/>
</dbReference>
<dbReference type="OrthoDB" id="9804574at2"/>